<gene>
    <name evidence="2" type="ORF">ABIQ69_03750</name>
</gene>
<proteinExistence type="predicted"/>
<protein>
    <submittedName>
        <fullName evidence="2">Nucleotidyltransferase domain-containing protein</fullName>
    </submittedName>
</protein>
<dbReference type="SUPFAM" id="SSF81301">
    <property type="entry name" value="Nucleotidyltransferase"/>
    <property type="match status" value="1"/>
</dbReference>
<sequence length="321" mass="35269">MSVTDAFNTFQEVVNADITSVREARARRDLFKNAFGAEDDVKEVVASGSLARGTHKDPIHDVDVIVVFDQDAHPDWGTPGDSAADALNYTRERVNTLLGSTNGTYDKAVRLARWRNHAVKCFLDDPDDPNAFTVDAMPALRRDGKLLIPEALSEDWVSCDPEFLIAEVAKRHAAWNKFAGTVRMLKWWAAEQDTKIKSLVMEVLALDFLPTDVNQPAAIKQFFVSACYYIEGGNEVVDPAYLCGPIQPDVDYGELVECLRAARDNAIKAFQAQANNDTGSAIKYWGEVFGDDFPKPPASTANPAPAILPATPRPVKDTPQG</sequence>
<dbReference type="InterPro" id="IPR043519">
    <property type="entry name" value="NT_sf"/>
</dbReference>
<dbReference type="RefSeq" id="WP_350349063.1">
    <property type="nucleotide sequence ID" value="NZ_CP158374.1"/>
</dbReference>
<name>A0AAU7W9B9_9MICO</name>
<evidence type="ECO:0000256" key="1">
    <source>
        <dbReference type="SAM" id="MobiDB-lite"/>
    </source>
</evidence>
<reference evidence="2" key="1">
    <citation type="submission" date="2024-05" db="EMBL/GenBank/DDBJ databases">
        <authorList>
            <person name="Yu L."/>
        </authorList>
    </citation>
    <scope>NUCLEOTIDE SEQUENCE</scope>
    <source>
        <strain evidence="2">G08B096</strain>
    </source>
</reference>
<organism evidence="2">
    <name type="scientific">Agromyces sp. G08B096</name>
    <dbReference type="NCBI Taxonomy" id="3156399"/>
    <lineage>
        <taxon>Bacteria</taxon>
        <taxon>Bacillati</taxon>
        <taxon>Actinomycetota</taxon>
        <taxon>Actinomycetes</taxon>
        <taxon>Micrococcales</taxon>
        <taxon>Microbacteriaceae</taxon>
        <taxon>Agromyces</taxon>
    </lineage>
</organism>
<accession>A0AAU7W9B9</accession>
<feature type="region of interest" description="Disordered" evidence="1">
    <location>
        <begin position="294"/>
        <end position="321"/>
    </location>
</feature>
<evidence type="ECO:0000313" key="2">
    <source>
        <dbReference type="EMBL" id="XBX83047.1"/>
    </source>
</evidence>
<dbReference type="EMBL" id="CP158374">
    <property type="protein sequence ID" value="XBX83047.1"/>
    <property type="molecule type" value="Genomic_DNA"/>
</dbReference>
<dbReference type="Pfam" id="PF18144">
    <property type="entry name" value="SMODS"/>
    <property type="match status" value="1"/>
</dbReference>
<dbReference type="AlphaFoldDB" id="A0AAU7W9B9"/>